<reference evidence="1 2" key="1">
    <citation type="submission" date="2024-09" db="EMBL/GenBank/DDBJ databases">
        <authorList>
            <person name="Sun Q."/>
            <person name="Mori K."/>
        </authorList>
    </citation>
    <scope>NUCLEOTIDE SEQUENCE [LARGE SCALE GENOMIC DNA]</scope>
    <source>
        <strain evidence="1 2">TBRC 1851</strain>
    </source>
</reference>
<name>A0ABV6U3B4_9ACTN</name>
<organism evidence="1 2">
    <name type="scientific">Sphaerimonospora cavernae</name>
    <dbReference type="NCBI Taxonomy" id="1740611"/>
    <lineage>
        <taxon>Bacteria</taxon>
        <taxon>Bacillati</taxon>
        <taxon>Actinomycetota</taxon>
        <taxon>Actinomycetes</taxon>
        <taxon>Streptosporangiales</taxon>
        <taxon>Streptosporangiaceae</taxon>
        <taxon>Sphaerimonospora</taxon>
    </lineage>
</organism>
<dbReference type="InterPro" id="IPR036812">
    <property type="entry name" value="NAD(P)_OxRdtase_dom_sf"/>
</dbReference>
<evidence type="ECO:0000313" key="1">
    <source>
        <dbReference type="EMBL" id="MFC0862937.1"/>
    </source>
</evidence>
<proteinExistence type="predicted"/>
<evidence type="ECO:0000313" key="2">
    <source>
        <dbReference type="Proteomes" id="UP001589870"/>
    </source>
</evidence>
<accession>A0ABV6U3B4</accession>
<gene>
    <name evidence="1" type="ORF">ACFHYQ_11595</name>
</gene>
<dbReference type="SUPFAM" id="SSF51430">
    <property type="entry name" value="NAD(P)-linked oxidoreductase"/>
    <property type="match status" value="1"/>
</dbReference>
<sequence length="54" mass="5840">MRIALGTIPFGTTVDEATSFAILDRFVERGGTITDTVRTRSSRRGDAGLRALRG</sequence>
<dbReference type="EMBL" id="JBHMQT010000021">
    <property type="protein sequence ID" value="MFC0862937.1"/>
    <property type="molecule type" value="Genomic_DNA"/>
</dbReference>
<comment type="caution">
    <text evidence="1">The sequence shown here is derived from an EMBL/GenBank/DDBJ whole genome shotgun (WGS) entry which is preliminary data.</text>
</comment>
<dbReference type="RefSeq" id="WP_394301119.1">
    <property type="nucleotide sequence ID" value="NZ_JBHMQT010000021.1"/>
</dbReference>
<keyword evidence="2" id="KW-1185">Reference proteome</keyword>
<dbReference type="Proteomes" id="UP001589870">
    <property type="component" value="Unassembled WGS sequence"/>
</dbReference>
<protein>
    <submittedName>
        <fullName evidence="1">Uncharacterized protein</fullName>
    </submittedName>
</protein>